<accession>A0ABV8GDV9</accession>
<sequence length="91" mass="10132">MTRTSGVTVSARPSEERDRAIPAPNVETDQARHRPRILTARPGRGRLRAGDITFPHVRVTGIENAPRALREVIEGRHFGTVIVELETNGER</sequence>
<comment type="caution">
    <text evidence="2">The sequence shown here is derived from an EMBL/GenBank/DDBJ whole genome shotgun (WGS) entry which is preliminary data.</text>
</comment>
<dbReference type="Proteomes" id="UP001595851">
    <property type="component" value="Unassembled WGS sequence"/>
</dbReference>
<gene>
    <name evidence="2" type="ORF">ACFOY2_33235</name>
</gene>
<evidence type="ECO:0000256" key="1">
    <source>
        <dbReference type="SAM" id="MobiDB-lite"/>
    </source>
</evidence>
<reference evidence="3" key="1">
    <citation type="journal article" date="2019" name="Int. J. Syst. Evol. Microbiol.">
        <title>The Global Catalogue of Microorganisms (GCM) 10K type strain sequencing project: providing services to taxonomists for standard genome sequencing and annotation.</title>
        <authorList>
            <consortium name="The Broad Institute Genomics Platform"/>
            <consortium name="The Broad Institute Genome Sequencing Center for Infectious Disease"/>
            <person name="Wu L."/>
            <person name="Ma J."/>
        </authorList>
    </citation>
    <scope>NUCLEOTIDE SEQUENCE [LARGE SCALE GENOMIC DNA]</scope>
    <source>
        <strain evidence="3">TBRC 1276</strain>
    </source>
</reference>
<dbReference type="RefSeq" id="WP_379532060.1">
    <property type="nucleotide sequence ID" value="NZ_JBHSBI010000019.1"/>
</dbReference>
<feature type="region of interest" description="Disordered" evidence="1">
    <location>
        <begin position="1"/>
        <end position="34"/>
    </location>
</feature>
<evidence type="ECO:0008006" key="4">
    <source>
        <dbReference type="Google" id="ProtNLM"/>
    </source>
</evidence>
<evidence type="ECO:0000313" key="3">
    <source>
        <dbReference type="Proteomes" id="UP001595851"/>
    </source>
</evidence>
<protein>
    <recommendedName>
        <fullName evidence="4">Zinc-binding dehydrogenase</fullName>
    </recommendedName>
</protein>
<keyword evidence="3" id="KW-1185">Reference proteome</keyword>
<evidence type="ECO:0000313" key="2">
    <source>
        <dbReference type="EMBL" id="MFC4012140.1"/>
    </source>
</evidence>
<dbReference type="EMBL" id="JBHSBI010000019">
    <property type="protein sequence ID" value="MFC4012140.1"/>
    <property type="molecule type" value="Genomic_DNA"/>
</dbReference>
<organism evidence="2 3">
    <name type="scientific">Nonomuraea purpurea</name>
    <dbReference type="NCBI Taxonomy" id="1849276"/>
    <lineage>
        <taxon>Bacteria</taxon>
        <taxon>Bacillati</taxon>
        <taxon>Actinomycetota</taxon>
        <taxon>Actinomycetes</taxon>
        <taxon>Streptosporangiales</taxon>
        <taxon>Streptosporangiaceae</taxon>
        <taxon>Nonomuraea</taxon>
    </lineage>
</organism>
<name>A0ABV8GDV9_9ACTN</name>
<proteinExistence type="predicted"/>